<feature type="domain" description="HTH merR-type" evidence="5">
    <location>
        <begin position="1"/>
        <end position="77"/>
    </location>
</feature>
<dbReference type="SUPFAM" id="SSF46955">
    <property type="entry name" value="Putative DNA-binding domain"/>
    <property type="match status" value="1"/>
</dbReference>
<proteinExistence type="predicted"/>
<dbReference type="Pfam" id="PF13411">
    <property type="entry name" value="MerR_1"/>
    <property type="match status" value="1"/>
</dbReference>
<gene>
    <name evidence="6" type="ORF">O4G74_02045</name>
</gene>
<comment type="caution">
    <text evidence="6">The sequence shown here is derived from an EMBL/GenBank/DDBJ whole genome shotgun (WGS) entry which is preliminary data.</text>
</comment>
<dbReference type="EMBL" id="JAPWGW010000001">
    <property type="protein sequence ID" value="MCZ4296830.1"/>
    <property type="molecule type" value="Genomic_DNA"/>
</dbReference>
<dbReference type="PANTHER" id="PTHR30204:SF69">
    <property type="entry name" value="MERR-FAMILY TRANSCRIPTIONAL REGULATOR"/>
    <property type="match status" value="1"/>
</dbReference>
<evidence type="ECO:0000256" key="4">
    <source>
        <dbReference type="ARBA" id="ARBA00023163"/>
    </source>
</evidence>
<dbReference type="Gene3D" id="1.10.1660.10">
    <property type="match status" value="1"/>
</dbReference>
<keyword evidence="4" id="KW-0804">Transcription</keyword>
<dbReference type="GO" id="GO:0003677">
    <property type="term" value="F:DNA binding"/>
    <property type="evidence" value="ECO:0007669"/>
    <property type="project" value="UniProtKB-KW"/>
</dbReference>
<evidence type="ECO:0000256" key="3">
    <source>
        <dbReference type="ARBA" id="ARBA00023125"/>
    </source>
</evidence>
<dbReference type="PROSITE" id="PS50937">
    <property type="entry name" value="HTH_MERR_2"/>
    <property type="match status" value="1"/>
</dbReference>
<dbReference type="PANTHER" id="PTHR30204">
    <property type="entry name" value="REDOX-CYCLING DRUG-SENSING TRANSCRIPTIONAL ACTIVATOR SOXR"/>
    <property type="match status" value="1"/>
</dbReference>
<keyword evidence="1" id="KW-0678">Repressor</keyword>
<dbReference type="PRINTS" id="PR00040">
    <property type="entry name" value="HTHMERR"/>
</dbReference>
<reference evidence="6" key="1">
    <citation type="submission" date="2022-12" db="EMBL/GenBank/DDBJ databases">
        <title>Bacterial isolates from different developmental stages of Nematostella vectensis.</title>
        <authorList>
            <person name="Fraune S."/>
        </authorList>
    </citation>
    <scope>NUCLEOTIDE SEQUENCE</scope>
    <source>
        <strain evidence="6">G21632-S1</strain>
    </source>
</reference>
<dbReference type="InterPro" id="IPR000551">
    <property type="entry name" value="MerR-type_HTH_dom"/>
</dbReference>
<evidence type="ECO:0000313" key="6">
    <source>
        <dbReference type="EMBL" id="MCZ4296830.1"/>
    </source>
</evidence>
<organism evidence="6 7">
    <name type="scientific">Henriciella marina</name>
    <dbReference type="NCBI Taxonomy" id="453851"/>
    <lineage>
        <taxon>Bacteria</taxon>
        <taxon>Pseudomonadati</taxon>
        <taxon>Pseudomonadota</taxon>
        <taxon>Alphaproteobacteria</taxon>
        <taxon>Hyphomonadales</taxon>
        <taxon>Hyphomonadaceae</taxon>
        <taxon>Henriciella</taxon>
    </lineage>
</organism>
<keyword evidence="7" id="KW-1185">Reference proteome</keyword>
<evidence type="ECO:0000256" key="2">
    <source>
        <dbReference type="ARBA" id="ARBA00023015"/>
    </source>
</evidence>
<protein>
    <submittedName>
        <fullName evidence="6">MerR family DNA-binding protein</fullName>
    </submittedName>
</protein>
<accession>A0ABT4LR39</accession>
<keyword evidence="2" id="KW-0805">Transcription regulation</keyword>
<keyword evidence="3 6" id="KW-0238">DNA-binding</keyword>
<name>A0ABT4LR39_9PROT</name>
<dbReference type="Proteomes" id="UP001083770">
    <property type="component" value="Unassembled WGS sequence"/>
</dbReference>
<evidence type="ECO:0000313" key="7">
    <source>
        <dbReference type="Proteomes" id="UP001083770"/>
    </source>
</evidence>
<evidence type="ECO:0000259" key="5">
    <source>
        <dbReference type="PROSITE" id="PS50937"/>
    </source>
</evidence>
<dbReference type="InterPro" id="IPR009061">
    <property type="entry name" value="DNA-bd_dom_put_sf"/>
</dbReference>
<dbReference type="RefSeq" id="WP_269401004.1">
    <property type="nucleotide sequence ID" value="NZ_JAPWGW010000001.1"/>
</dbReference>
<dbReference type="SMART" id="SM00422">
    <property type="entry name" value="HTH_MERR"/>
    <property type="match status" value="1"/>
</dbReference>
<evidence type="ECO:0000256" key="1">
    <source>
        <dbReference type="ARBA" id="ARBA00022491"/>
    </source>
</evidence>
<sequence length="134" mass="14624">MNDMTIGQFAQAGGVGVETIRYYQRRGLLEVPDTTSHAAHTKAVRRYNAGDLKALNFIRSAQRAGFTLSQIEELLELDASQDRRRAQEIALERLAALDAEISALQQARLSLVKLSNACAKGPSGPCPILSAFDH</sequence>
<dbReference type="InterPro" id="IPR047057">
    <property type="entry name" value="MerR_fam"/>
</dbReference>